<dbReference type="InterPro" id="IPR025258">
    <property type="entry name" value="RH_dom"/>
</dbReference>
<evidence type="ECO:0000313" key="2">
    <source>
        <dbReference type="EMBL" id="EDV19616.1"/>
    </source>
</evidence>
<protein>
    <recommendedName>
        <fullName evidence="1">Phorbol-ester/DAG-type domain-containing protein</fullName>
    </recommendedName>
</protein>
<sequence length="171" mass="20028">WDFTKFPVSNMARELLTKMHHDPLFNVMDINQSLYKKKTLNTVKELRIQLFHLKKYISTCGSSKGLLERLEKLPLHIIDQPHVYSMHDFMSVKKKELNAILEPYVIANAAHISQCQLCRLKGFICEICKSETLIYPFEILTCYQCDDCHTCYHKRCKATLDSCPKCARIKR</sequence>
<keyword evidence="3" id="KW-1185">Reference proteome</keyword>
<dbReference type="RefSeq" id="XP_002117949.1">
    <property type="nucleotide sequence ID" value="XM_002117913.1"/>
</dbReference>
<dbReference type="PROSITE" id="PS50081">
    <property type="entry name" value="ZF_DAG_PE_2"/>
    <property type="match status" value="1"/>
</dbReference>
<dbReference type="GeneID" id="6759143"/>
<dbReference type="OrthoDB" id="10067503at2759"/>
<evidence type="ECO:0000259" key="1">
    <source>
        <dbReference type="PROSITE" id="PS50081"/>
    </source>
</evidence>
<dbReference type="SMART" id="SM01175">
    <property type="entry name" value="DUF4206"/>
    <property type="match status" value="1"/>
</dbReference>
<dbReference type="PANTHER" id="PTHR45971:SF1">
    <property type="entry name" value="RUBICON, ISOFORM A"/>
    <property type="match status" value="1"/>
</dbReference>
<dbReference type="CTD" id="6759143"/>
<feature type="domain" description="Phorbol-ester/DAG-type" evidence="1">
    <location>
        <begin position="110"/>
        <end position="163"/>
    </location>
</feature>
<dbReference type="InterPro" id="IPR002219">
    <property type="entry name" value="PKC_DAG/PE"/>
</dbReference>
<dbReference type="InterPro" id="IPR052428">
    <property type="entry name" value="Autophagy_HostDef_Reg"/>
</dbReference>
<dbReference type="Proteomes" id="UP000009022">
    <property type="component" value="Unassembled WGS sequence"/>
</dbReference>
<dbReference type="HOGENOM" id="CLU_034500_2_0_1"/>
<dbReference type="OMA" id="CFMERNC"/>
<reference evidence="2 3" key="1">
    <citation type="journal article" date="2008" name="Nature">
        <title>The Trichoplax genome and the nature of placozoans.</title>
        <authorList>
            <person name="Srivastava M."/>
            <person name="Begovic E."/>
            <person name="Chapman J."/>
            <person name="Putnam N.H."/>
            <person name="Hellsten U."/>
            <person name="Kawashima T."/>
            <person name="Kuo A."/>
            <person name="Mitros T."/>
            <person name="Salamov A."/>
            <person name="Carpenter M.L."/>
            <person name="Signorovitch A.Y."/>
            <person name="Moreno M.A."/>
            <person name="Kamm K."/>
            <person name="Grimwood J."/>
            <person name="Schmutz J."/>
            <person name="Shapiro H."/>
            <person name="Grigoriev I.V."/>
            <person name="Buss L.W."/>
            <person name="Schierwater B."/>
            <person name="Dellaporta S.L."/>
            <person name="Rokhsar D.S."/>
        </authorList>
    </citation>
    <scope>NUCLEOTIDE SEQUENCE [LARGE SCALE GENOMIC DNA]</scope>
    <source>
        <strain evidence="2 3">Grell-BS-1999</strain>
    </source>
</reference>
<dbReference type="EMBL" id="DS985270">
    <property type="protein sequence ID" value="EDV19616.1"/>
    <property type="molecule type" value="Genomic_DNA"/>
</dbReference>
<organism evidence="2 3">
    <name type="scientific">Trichoplax adhaerens</name>
    <name type="common">Trichoplax reptans</name>
    <dbReference type="NCBI Taxonomy" id="10228"/>
    <lineage>
        <taxon>Eukaryota</taxon>
        <taxon>Metazoa</taxon>
        <taxon>Placozoa</taxon>
        <taxon>Uniplacotomia</taxon>
        <taxon>Trichoplacea</taxon>
        <taxon>Trichoplacidae</taxon>
        <taxon>Trichoplax</taxon>
    </lineage>
</organism>
<name>B3SCH5_TRIAD</name>
<dbReference type="KEGG" id="tad:TRIADDRAFT_33286"/>
<dbReference type="PANTHER" id="PTHR45971">
    <property type="entry name" value="PHOX (PX) DOMAIN-CONTAINING PROTEIN"/>
    <property type="match status" value="1"/>
</dbReference>
<dbReference type="STRING" id="10228.B3SCH5"/>
<dbReference type="PhylomeDB" id="B3SCH5"/>
<dbReference type="eggNOG" id="KOG1829">
    <property type="taxonomic scope" value="Eukaryota"/>
</dbReference>
<accession>B3SCH5</accession>
<feature type="non-terminal residue" evidence="2">
    <location>
        <position position="1"/>
    </location>
</feature>
<dbReference type="InParanoid" id="B3SCH5"/>
<proteinExistence type="predicted"/>
<dbReference type="Pfam" id="PF13901">
    <property type="entry name" value="RH_dom"/>
    <property type="match status" value="1"/>
</dbReference>
<evidence type="ECO:0000313" key="3">
    <source>
        <dbReference type="Proteomes" id="UP000009022"/>
    </source>
</evidence>
<dbReference type="AlphaFoldDB" id="B3SCH5"/>
<gene>
    <name evidence="2" type="ORF">TRIADDRAFT_33286</name>
</gene>